<dbReference type="EMBL" id="LN879392">
    <property type="protein sequence ID" value="CUH82815.1"/>
    <property type="molecule type" value="Genomic_DNA"/>
</dbReference>
<evidence type="ECO:0000256" key="1">
    <source>
        <dbReference type="SAM" id="Phobius"/>
    </source>
</evidence>
<proteinExistence type="predicted"/>
<name>A0A0M7BGH9_LACLL</name>
<feature type="transmembrane region" description="Helical" evidence="1">
    <location>
        <begin position="52"/>
        <end position="76"/>
    </location>
</feature>
<sequence length="250" mass="28521">MNIFLSLELLKMKRKKFLLPIILFFLVGTIWFVAITLMGINAKEDNKNILSIINNAMTVDSLIMPLIIGTMCSMLFDIEHNGKTFRLLNISGQSIWQLFTAKRLMTLIIVFNLCIIQLALIVYMCVTNNIPLGLINIFKFICSYLISSLVLIDIHLSISLFIKKQSIGVTVALAGSFLALITGGMLPKIIQLFIPWQYYLFLNPTSVNISNDTFVFSQNNYYILSFIFVTFIYVSIIFLEKAKIRKGEFI</sequence>
<feature type="transmembrane region" description="Helical" evidence="1">
    <location>
        <begin position="21"/>
        <end position="40"/>
    </location>
</feature>
<accession>A0A0M7BGH9</accession>
<dbReference type="AlphaFoldDB" id="A0A0M7BGH9"/>
<dbReference type="Pfam" id="PF12730">
    <property type="entry name" value="ABC2_membrane_4"/>
    <property type="match status" value="1"/>
</dbReference>
<keyword evidence="1" id="KW-0812">Transmembrane</keyword>
<protein>
    <submittedName>
        <fullName evidence="2">LmgE-immunity to the lacticin LMG ABC transporter (Membrane domain)</fullName>
    </submittedName>
</protein>
<organism evidence="2">
    <name type="scientific">Lactococcus lactis subsp. lactis</name>
    <name type="common">Streptococcus lactis</name>
    <dbReference type="NCBI Taxonomy" id="1360"/>
    <lineage>
        <taxon>Bacteria</taxon>
        <taxon>Bacillati</taxon>
        <taxon>Bacillota</taxon>
        <taxon>Bacilli</taxon>
        <taxon>Lactobacillales</taxon>
        <taxon>Streptococcaceae</taxon>
        <taxon>Lactococcus</taxon>
    </lineage>
</organism>
<feature type="transmembrane region" description="Helical" evidence="1">
    <location>
        <begin position="166"/>
        <end position="186"/>
    </location>
</feature>
<keyword evidence="1" id="KW-1133">Transmembrane helix</keyword>
<evidence type="ECO:0000313" key="2">
    <source>
        <dbReference type="EMBL" id="CUH82815.1"/>
    </source>
</evidence>
<feature type="transmembrane region" description="Helical" evidence="1">
    <location>
        <begin position="104"/>
        <end position="124"/>
    </location>
</feature>
<feature type="transmembrane region" description="Helical" evidence="1">
    <location>
        <begin position="130"/>
        <end position="154"/>
    </location>
</feature>
<gene>
    <name evidence="2" type="primary">lmgE</name>
</gene>
<keyword evidence="1" id="KW-0472">Membrane</keyword>
<feature type="transmembrane region" description="Helical" evidence="1">
    <location>
        <begin position="221"/>
        <end position="239"/>
    </location>
</feature>
<reference evidence="2" key="1">
    <citation type="submission" date="2015-08" db="EMBL/GenBank/DDBJ databases">
        <title>Lacticin LMG produced by Lactococcus lactis subsp. lactis LMG2081.</title>
        <authorList>
            <person name="Mirkovic N."/>
            <person name="Polovic N."/>
            <person name="Jovcic B."/>
            <person name="Diep D.B."/>
            <person name="Kojic M."/>
        </authorList>
    </citation>
    <scope>NUCLEOTIDE SEQUENCE</scope>
    <source>
        <strain evidence="2">LMG2081</strain>
    </source>
</reference>